<dbReference type="NCBIfam" id="NF011202">
    <property type="entry name" value="PRK14608.1"/>
    <property type="match status" value="1"/>
</dbReference>
<evidence type="ECO:0000256" key="2">
    <source>
        <dbReference type="ARBA" id="ARBA00012052"/>
    </source>
</evidence>
<evidence type="ECO:0000313" key="13">
    <source>
        <dbReference type="Proteomes" id="UP001595907"/>
    </source>
</evidence>
<comment type="function">
    <text evidence="9">Catalyzes the phosphorylation of the position 2 hydroxy group of 4-diphosphocytidyl-2C-methyl-D-erythritol.</text>
</comment>
<dbReference type="InterPro" id="IPR014721">
    <property type="entry name" value="Ribsml_uS5_D2-typ_fold_subgr"/>
</dbReference>
<feature type="domain" description="GHMP kinase N-terminal" evidence="10">
    <location>
        <begin position="67"/>
        <end position="143"/>
    </location>
</feature>
<accession>A0ABV8QPQ6</accession>
<comment type="similarity">
    <text evidence="1 9">Belongs to the GHMP kinase family. IspE subfamily.</text>
</comment>
<dbReference type="PIRSF" id="PIRSF010376">
    <property type="entry name" value="IspE"/>
    <property type="match status" value="1"/>
</dbReference>
<dbReference type="Gene3D" id="3.30.70.890">
    <property type="entry name" value="GHMP kinase, C-terminal domain"/>
    <property type="match status" value="1"/>
</dbReference>
<keyword evidence="5 9" id="KW-0547">Nucleotide-binding</keyword>
<evidence type="ECO:0000256" key="9">
    <source>
        <dbReference type="HAMAP-Rule" id="MF_00061"/>
    </source>
</evidence>
<dbReference type="InterPro" id="IPR004424">
    <property type="entry name" value="IspE"/>
</dbReference>
<evidence type="ECO:0000256" key="6">
    <source>
        <dbReference type="ARBA" id="ARBA00022777"/>
    </source>
</evidence>
<dbReference type="InterPro" id="IPR036554">
    <property type="entry name" value="GHMP_kinase_C_sf"/>
</dbReference>
<comment type="pathway">
    <text evidence="9">Isoprenoid biosynthesis; isopentenyl diphosphate biosynthesis via DXP pathway; isopentenyl diphosphate from 1-deoxy-D-xylulose 5-phosphate: step 3/6.</text>
</comment>
<evidence type="ECO:0000259" key="11">
    <source>
        <dbReference type="Pfam" id="PF08544"/>
    </source>
</evidence>
<dbReference type="Proteomes" id="UP001595907">
    <property type="component" value="Unassembled WGS sequence"/>
</dbReference>
<dbReference type="Pfam" id="PF08544">
    <property type="entry name" value="GHMP_kinases_C"/>
    <property type="match status" value="1"/>
</dbReference>
<comment type="caution">
    <text evidence="12">The sequence shown here is derived from an EMBL/GenBank/DDBJ whole genome shotgun (WGS) entry which is preliminary data.</text>
</comment>
<evidence type="ECO:0000256" key="8">
    <source>
        <dbReference type="ARBA" id="ARBA00032554"/>
    </source>
</evidence>
<keyword evidence="6 9" id="KW-0418">Kinase</keyword>
<reference evidence="13" key="1">
    <citation type="journal article" date="2019" name="Int. J. Syst. Evol. Microbiol.">
        <title>The Global Catalogue of Microorganisms (GCM) 10K type strain sequencing project: providing services to taxonomists for standard genome sequencing and annotation.</title>
        <authorList>
            <consortium name="The Broad Institute Genomics Platform"/>
            <consortium name="The Broad Institute Genome Sequencing Center for Infectious Disease"/>
            <person name="Wu L."/>
            <person name="Ma J."/>
        </authorList>
    </citation>
    <scope>NUCLEOTIDE SEQUENCE [LARGE SCALE GENOMIC DNA]</scope>
    <source>
        <strain evidence="13">CECT 8289</strain>
    </source>
</reference>
<dbReference type="InterPro" id="IPR006204">
    <property type="entry name" value="GHMP_kinase_N_dom"/>
</dbReference>
<protein>
    <recommendedName>
        <fullName evidence="3 9">4-diphosphocytidyl-2-C-methyl-D-erythritol kinase</fullName>
        <shortName evidence="9">CMK</shortName>
        <ecNumber evidence="2 9">2.7.1.148</ecNumber>
    </recommendedName>
    <alternativeName>
        <fullName evidence="8 9">4-(cytidine-5'-diphospho)-2-C-methyl-D-erythritol kinase</fullName>
    </alternativeName>
</protein>
<feature type="domain" description="GHMP kinase C-terminal" evidence="11">
    <location>
        <begin position="213"/>
        <end position="261"/>
    </location>
</feature>
<keyword evidence="13" id="KW-1185">Reference proteome</keyword>
<evidence type="ECO:0000256" key="7">
    <source>
        <dbReference type="ARBA" id="ARBA00022840"/>
    </source>
</evidence>
<dbReference type="GO" id="GO:0050515">
    <property type="term" value="F:4-(cytidine 5'-diphospho)-2-C-methyl-D-erythritol kinase activity"/>
    <property type="evidence" value="ECO:0007669"/>
    <property type="project" value="UniProtKB-EC"/>
</dbReference>
<proteinExistence type="inferred from homology"/>
<feature type="active site" evidence="9">
    <location>
        <position position="137"/>
    </location>
</feature>
<name>A0ABV8QPQ6_9BACT</name>
<dbReference type="RefSeq" id="WP_379706672.1">
    <property type="nucleotide sequence ID" value="NZ_JBHSCZ010000001.1"/>
</dbReference>
<evidence type="ECO:0000256" key="3">
    <source>
        <dbReference type="ARBA" id="ARBA00017473"/>
    </source>
</evidence>
<keyword evidence="4 9" id="KW-0808">Transferase</keyword>
<dbReference type="SUPFAM" id="SSF54211">
    <property type="entry name" value="Ribosomal protein S5 domain 2-like"/>
    <property type="match status" value="1"/>
</dbReference>
<dbReference type="SUPFAM" id="SSF55060">
    <property type="entry name" value="GHMP Kinase, C-terminal domain"/>
    <property type="match status" value="1"/>
</dbReference>
<evidence type="ECO:0000256" key="5">
    <source>
        <dbReference type="ARBA" id="ARBA00022741"/>
    </source>
</evidence>
<evidence type="ECO:0000256" key="4">
    <source>
        <dbReference type="ARBA" id="ARBA00022679"/>
    </source>
</evidence>
<dbReference type="EMBL" id="JBHSCZ010000001">
    <property type="protein sequence ID" value="MFC4261746.1"/>
    <property type="molecule type" value="Genomic_DNA"/>
</dbReference>
<dbReference type="InterPro" id="IPR020568">
    <property type="entry name" value="Ribosomal_Su5_D2-typ_SF"/>
</dbReference>
<dbReference type="InterPro" id="IPR013750">
    <property type="entry name" value="GHMP_kinase_C_dom"/>
</dbReference>
<organism evidence="12 13">
    <name type="scientific">Ferruginibacter yonginensis</name>
    <dbReference type="NCBI Taxonomy" id="1310416"/>
    <lineage>
        <taxon>Bacteria</taxon>
        <taxon>Pseudomonadati</taxon>
        <taxon>Bacteroidota</taxon>
        <taxon>Chitinophagia</taxon>
        <taxon>Chitinophagales</taxon>
        <taxon>Chitinophagaceae</taxon>
        <taxon>Ferruginibacter</taxon>
    </lineage>
</organism>
<dbReference type="HAMAP" id="MF_00061">
    <property type="entry name" value="IspE"/>
    <property type="match status" value="1"/>
</dbReference>
<dbReference type="PANTHER" id="PTHR43527:SF2">
    <property type="entry name" value="4-DIPHOSPHOCYTIDYL-2-C-METHYL-D-ERYTHRITOL KINASE, CHLOROPLASTIC"/>
    <property type="match status" value="1"/>
</dbReference>
<dbReference type="Gene3D" id="3.30.230.10">
    <property type="match status" value="1"/>
</dbReference>
<gene>
    <name evidence="9" type="primary">ispE</name>
    <name evidence="12" type="ORF">ACFOWM_02555</name>
</gene>
<feature type="binding site" evidence="9">
    <location>
        <begin position="95"/>
        <end position="105"/>
    </location>
    <ligand>
        <name>ATP</name>
        <dbReference type="ChEBI" id="CHEBI:30616"/>
    </ligand>
</feature>
<comment type="catalytic activity">
    <reaction evidence="9">
        <text>4-CDP-2-C-methyl-D-erythritol + ATP = 4-CDP-2-C-methyl-D-erythritol 2-phosphate + ADP + H(+)</text>
        <dbReference type="Rhea" id="RHEA:18437"/>
        <dbReference type="ChEBI" id="CHEBI:15378"/>
        <dbReference type="ChEBI" id="CHEBI:30616"/>
        <dbReference type="ChEBI" id="CHEBI:57823"/>
        <dbReference type="ChEBI" id="CHEBI:57919"/>
        <dbReference type="ChEBI" id="CHEBI:456216"/>
        <dbReference type="EC" id="2.7.1.148"/>
    </reaction>
</comment>
<dbReference type="EC" id="2.7.1.148" evidence="2 9"/>
<evidence type="ECO:0000313" key="12">
    <source>
        <dbReference type="EMBL" id="MFC4261746.1"/>
    </source>
</evidence>
<dbReference type="Pfam" id="PF00288">
    <property type="entry name" value="GHMP_kinases_N"/>
    <property type="match status" value="1"/>
</dbReference>
<feature type="active site" evidence="9">
    <location>
        <position position="8"/>
    </location>
</feature>
<sequence length="274" mass="29809">MLAFPNCKINIGLNIVGKRVDGFHDIETIFYPIAIKDAVEIVETPQNSDSITFTSTGLQIDGSTADNLCVKAYHLLKNEYPQISTVHLHLHKNIPLGAGLGGGSADATAVLQMLNQLYQLNLGNEKLMQYALQLGSDCPFFVLNQPSFATGRGEILTPTTIDLSGYHFVIVNPSIHVNTGAAFKALNVAAMGSKNLQENVQADITTWKNTIVNDFEVPVFQQHPAIAIIKETLYQQGAIYSAMSGSGSTVFGIFKDAPSLNNFKFPAHYFCEVV</sequence>
<keyword evidence="9" id="KW-0414">Isoprene biosynthesis</keyword>
<evidence type="ECO:0000256" key="1">
    <source>
        <dbReference type="ARBA" id="ARBA00009684"/>
    </source>
</evidence>
<dbReference type="PANTHER" id="PTHR43527">
    <property type="entry name" value="4-DIPHOSPHOCYTIDYL-2-C-METHYL-D-ERYTHRITOL KINASE, CHLOROPLASTIC"/>
    <property type="match status" value="1"/>
</dbReference>
<dbReference type="NCBIfam" id="TIGR00154">
    <property type="entry name" value="ispE"/>
    <property type="match status" value="1"/>
</dbReference>
<evidence type="ECO:0000259" key="10">
    <source>
        <dbReference type="Pfam" id="PF00288"/>
    </source>
</evidence>
<keyword evidence="7 9" id="KW-0067">ATP-binding</keyword>